<protein>
    <submittedName>
        <fullName evidence="7">Dipeptidyl-peptidase IV</fullName>
        <ecNumber evidence="7">3.4.14.5</ecNumber>
    </submittedName>
</protein>
<evidence type="ECO:0000256" key="1">
    <source>
        <dbReference type="ARBA" id="ARBA00022670"/>
    </source>
</evidence>
<accession>F3ZSZ6</accession>
<dbReference type="Gene3D" id="3.40.50.1820">
    <property type="entry name" value="alpha/beta hydrolase"/>
    <property type="match status" value="1"/>
</dbReference>
<dbReference type="InterPro" id="IPR050278">
    <property type="entry name" value="Serine_Prot_S9B/DPPIV"/>
</dbReference>
<dbReference type="InterPro" id="IPR002471">
    <property type="entry name" value="Pept_S9_AS"/>
</dbReference>
<evidence type="ECO:0000256" key="2">
    <source>
        <dbReference type="ARBA" id="ARBA00022801"/>
    </source>
</evidence>
<dbReference type="SUPFAM" id="SSF82171">
    <property type="entry name" value="DPP6 N-terminal domain-like"/>
    <property type="match status" value="1"/>
</dbReference>
<keyword evidence="4" id="KW-0732">Signal</keyword>
<keyword evidence="2 7" id="KW-0378">Hydrolase</keyword>
<keyword evidence="1" id="KW-0645">Protease</keyword>
<dbReference type="PANTHER" id="PTHR11731">
    <property type="entry name" value="PROTEASE FAMILY S9B,C DIPEPTIDYL-PEPTIDASE IV-RELATED"/>
    <property type="match status" value="1"/>
</dbReference>
<evidence type="ECO:0000313" key="7">
    <source>
        <dbReference type="EMBL" id="EGJ70958.1"/>
    </source>
</evidence>
<reference evidence="7 8" key="1">
    <citation type="journal article" date="2011" name="Stand. Genomic Sci.">
        <title>Non-contiguous finished genome sequence of Bacteroides coprosuis type strain (PC139).</title>
        <authorList>
            <person name="Land M."/>
            <person name="Held B."/>
            <person name="Gronow S."/>
            <person name="Abt B."/>
            <person name="Lucas S."/>
            <person name="Del Rio T.G."/>
            <person name="Nolan M."/>
            <person name="Tice H."/>
            <person name="Cheng J.F."/>
            <person name="Pitluck S."/>
            <person name="Liolios K."/>
            <person name="Pagani I."/>
            <person name="Ivanova N."/>
            <person name="Mavromatis K."/>
            <person name="Mikhailova N."/>
            <person name="Pati A."/>
            <person name="Tapia R."/>
            <person name="Han C."/>
            <person name="Goodwin L."/>
            <person name="Chen A."/>
            <person name="Palaniappan K."/>
            <person name="Hauser L."/>
            <person name="Brambilla E.M."/>
            <person name="Rohde M."/>
            <person name="Goker M."/>
            <person name="Detter J.C."/>
            <person name="Woyke T."/>
            <person name="Bristow J."/>
            <person name="Eisen J.A."/>
            <person name="Markowitz V."/>
            <person name="Hugenholtz P."/>
            <person name="Kyrpides N.C."/>
            <person name="Klenk H.P."/>
            <person name="Lapidus A."/>
        </authorList>
    </citation>
    <scope>NUCLEOTIDE SEQUENCE</scope>
    <source>
        <strain evidence="7 8">DSM 18011</strain>
    </source>
</reference>
<feature type="domain" description="Dipeptidylpeptidase IV N-terminal" evidence="6">
    <location>
        <begin position="96"/>
        <end position="447"/>
    </location>
</feature>
<dbReference type="PROSITE" id="PS51257">
    <property type="entry name" value="PROKAR_LIPOPROTEIN"/>
    <property type="match status" value="1"/>
</dbReference>
<dbReference type="InterPro" id="IPR002469">
    <property type="entry name" value="Peptidase_S9B_N"/>
</dbReference>
<dbReference type="Gene3D" id="2.140.10.30">
    <property type="entry name" value="Dipeptidylpeptidase IV, N-terminal domain"/>
    <property type="match status" value="1"/>
</dbReference>
<evidence type="ECO:0000313" key="8">
    <source>
        <dbReference type="Proteomes" id="UP000018439"/>
    </source>
</evidence>
<organism evidence="7 8">
    <name type="scientific">Bacteroides coprosuis DSM 18011</name>
    <dbReference type="NCBI Taxonomy" id="679937"/>
    <lineage>
        <taxon>Bacteria</taxon>
        <taxon>Pseudomonadati</taxon>
        <taxon>Bacteroidota</taxon>
        <taxon>Bacteroidia</taxon>
        <taxon>Bacteroidales</taxon>
        <taxon>Bacteroidaceae</taxon>
        <taxon>Bacteroides</taxon>
    </lineage>
</organism>
<dbReference type="STRING" id="679937.Bcop_0742"/>
<dbReference type="HOGENOM" id="CLU_006105_2_0_10"/>
<keyword evidence="3" id="KW-0325">Glycoprotein</keyword>
<dbReference type="eggNOG" id="COG0823">
    <property type="taxonomic scope" value="Bacteria"/>
</dbReference>
<evidence type="ECO:0000259" key="6">
    <source>
        <dbReference type="Pfam" id="PF00930"/>
    </source>
</evidence>
<dbReference type="eggNOG" id="COG1506">
    <property type="taxonomic scope" value="Bacteria"/>
</dbReference>
<dbReference type="EMBL" id="CM001167">
    <property type="protein sequence ID" value="EGJ70958.1"/>
    <property type="molecule type" value="Genomic_DNA"/>
</dbReference>
<dbReference type="FunFam" id="3.40.50.1820:FF:000003">
    <property type="entry name" value="Dipeptidyl peptidase 4"/>
    <property type="match status" value="1"/>
</dbReference>
<dbReference type="OrthoDB" id="9812921at2"/>
<dbReference type="Pfam" id="PF00930">
    <property type="entry name" value="DPPIV_N"/>
    <property type="match status" value="1"/>
</dbReference>
<dbReference type="PANTHER" id="PTHR11731:SF193">
    <property type="entry name" value="DIPEPTIDYL PEPTIDASE 9"/>
    <property type="match status" value="1"/>
</dbReference>
<dbReference type="GO" id="GO:0008239">
    <property type="term" value="F:dipeptidyl-peptidase activity"/>
    <property type="evidence" value="ECO:0007669"/>
    <property type="project" value="UniProtKB-EC"/>
</dbReference>
<dbReference type="Pfam" id="PF00326">
    <property type="entry name" value="Peptidase_S9"/>
    <property type="match status" value="1"/>
</dbReference>
<evidence type="ECO:0000256" key="3">
    <source>
        <dbReference type="ARBA" id="ARBA00023180"/>
    </source>
</evidence>
<gene>
    <name evidence="7" type="ORF">Bcop_0742</name>
</gene>
<dbReference type="EC" id="3.4.14.5" evidence="7"/>
<dbReference type="InterPro" id="IPR001375">
    <property type="entry name" value="Peptidase_S9_cat"/>
</dbReference>
<dbReference type="GO" id="GO:0004252">
    <property type="term" value="F:serine-type endopeptidase activity"/>
    <property type="evidence" value="ECO:0007669"/>
    <property type="project" value="InterPro"/>
</dbReference>
<dbReference type="AlphaFoldDB" id="F3ZSZ6"/>
<dbReference type="Proteomes" id="UP000018439">
    <property type="component" value="Chromosome"/>
</dbReference>
<feature type="signal peptide" evidence="4">
    <location>
        <begin position="1"/>
        <end position="19"/>
    </location>
</feature>
<dbReference type="GO" id="GO:0006508">
    <property type="term" value="P:proteolysis"/>
    <property type="evidence" value="ECO:0007669"/>
    <property type="project" value="UniProtKB-KW"/>
</dbReference>
<evidence type="ECO:0000259" key="5">
    <source>
        <dbReference type="Pfam" id="PF00326"/>
    </source>
</evidence>
<feature type="chain" id="PRO_5003305511" evidence="4">
    <location>
        <begin position="20"/>
        <end position="728"/>
    </location>
</feature>
<proteinExistence type="predicted"/>
<dbReference type="SUPFAM" id="SSF53474">
    <property type="entry name" value="alpha/beta-Hydrolases"/>
    <property type="match status" value="1"/>
</dbReference>
<feature type="domain" description="Peptidase S9 prolyl oligopeptidase catalytic" evidence="5">
    <location>
        <begin position="529"/>
        <end position="727"/>
    </location>
</feature>
<dbReference type="InterPro" id="IPR029058">
    <property type="entry name" value="AB_hydrolase_fold"/>
</dbReference>
<evidence type="ECO:0000256" key="4">
    <source>
        <dbReference type="SAM" id="SignalP"/>
    </source>
</evidence>
<dbReference type="PROSITE" id="PS00708">
    <property type="entry name" value="PRO_ENDOPEP_SER"/>
    <property type="match status" value="1"/>
</dbReference>
<name>F3ZSZ6_9BACE</name>
<sequence length="728" mass="84067">MRNLQLTLLLCLFSIGCMAQGGKQIELKDIVQGKYIPENIYGIVPMNDGEHYTQMNPEGTQIIKYSFKTGKPVSTVFDVKTARDSNIKSFNNYTFSPDESKILIATDKKSIYRRSYTAIHYIYTIERNVLEPLSDFGPQQSPVFSPDGHMVAFVRDNNIFLVKFLYGNSESQITTDGEFNKILNGIPDWVYEEEFGFNRALEFSADNKMLAYIKFDESEVPSYSFPLFAGQAPHYKQFELYPGQYTYKYPKAGEPNSKISVHSFDIKSKVTRQLQVPLDADGYIPRIRFTKDAEKLAVFTMNRHQNRLDIYFTNPKSTVSKLALREESKYYIEESVLDNVHFYDNNFSFISERDGYSHLYWYNMNGNLVKQVTKGNYEVKNFLGWNEKENCFYVESNEGNPTETAIYKIDRKEKKTLLTCQKGTNTAIFSGDMRYFINKYTSFTEPMLVTLNDNNGKTLHTLIDNTNLKSTLAHYSLPQKEMFKFKTSTGTELNGWLMKPANFNPNKKYPVLMFQYSGPGSQQVLNKWGISWETYMATQDYIIACVDGRGTGGRGEEFKKCTYLYLGVKEAEDQVEAAKYLSNQSYIDGQRIGIWGWSFGGYMTIMSMSQGTPIFKAGIAVAPVTDWKYYDTIYGERFMRTPQENFEGYKATSAFTRAENLQGRLLIVHGMNDDNVHYQHTAEYAEWLVQLNKPFDMHVYTNRNHSIFGGNTRYHLYSKLTQYLKDNL</sequence>
<keyword evidence="8" id="KW-1185">Reference proteome</keyword>